<gene>
    <name evidence="1" type="ORF">BDY19DRAFT_858224</name>
</gene>
<dbReference type="Proteomes" id="UP001055072">
    <property type="component" value="Unassembled WGS sequence"/>
</dbReference>
<sequence length="356" mass="37364">MSLFVCLDCGGSKTSAVICDASGTVKGRALGGPSNFAYLGVDAFTTAIHQAVSDALKTCVSPPSVDPVPLPPSKPLFAAAWLGVSGADSKAVVDSISHAMSKLLDIPEGKRLIVANDAHLLAAPLQVHDDVFSAVTCIAGTGSIVISFTQDPITGELKEMGRTGGWGWILGDQGGGFHAGREAVRQIITRADVASVEGPLDIPPEKNTLEKMVLKEFGLPETDVYELLAAVHLPDPVQGAIFAPGTPGYAHYAREKRLSRLAPLVFKAAFEDGDPLALNVLDVTSKELVDQISLMSRPGALRRVDPGQSVLCFGGSLVGVAKYRDLVLGKLAERGIVFKRWEFVDDAAAVGARGLA</sequence>
<name>A0ACB8U904_9APHY</name>
<dbReference type="EMBL" id="MU274907">
    <property type="protein sequence ID" value="KAI0090877.1"/>
    <property type="molecule type" value="Genomic_DNA"/>
</dbReference>
<reference evidence="1" key="1">
    <citation type="journal article" date="2021" name="Environ. Microbiol.">
        <title>Gene family expansions and transcriptome signatures uncover fungal adaptations to wood decay.</title>
        <authorList>
            <person name="Hage H."/>
            <person name="Miyauchi S."/>
            <person name="Viragh M."/>
            <person name="Drula E."/>
            <person name="Min B."/>
            <person name="Chaduli D."/>
            <person name="Navarro D."/>
            <person name="Favel A."/>
            <person name="Norest M."/>
            <person name="Lesage-Meessen L."/>
            <person name="Balint B."/>
            <person name="Merenyi Z."/>
            <person name="de Eugenio L."/>
            <person name="Morin E."/>
            <person name="Martinez A.T."/>
            <person name="Baldrian P."/>
            <person name="Stursova M."/>
            <person name="Martinez M.J."/>
            <person name="Novotny C."/>
            <person name="Magnuson J.K."/>
            <person name="Spatafora J.W."/>
            <person name="Maurice S."/>
            <person name="Pangilinan J."/>
            <person name="Andreopoulos W."/>
            <person name="LaButti K."/>
            <person name="Hundley H."/>
            <person name="Na H."/>
            <person name="Kuo A."/>
            <person name="Barry K."/>
            <person name="Lipzen A."/>
            <person name="Henrissat B."/>
            <person name="Riley R."/>
            <person name="Ahrendt S."/>
            <person name="Nagy L.G."/>
            <person name="Grigoriev I.V."/>
            <person name="Martin F."/>
            <person name="Rosso M.N."/>
        </authorList>
    </citation>
    <scope>NUCLEOTIDE SEQUENCE</scope>
    <source>
        <strain evidence="1">CBS 384.51</strain>
    </source>
</reference>
<evidence type="ECO:0000313" key="2">
    <source>
        <dbReference type="Proteomes" id="UP001055072"/>
    </source>
</evidence>
<proteinExistence type="predicted"/>
<feature type="non-terminal residue" evidence="1">
    <location>
        <position position="356"/>
    </location>
</feature>
<keyword evidence="2" id="KW-1185">Reference proteome</keyword>
<protein>
    <submittedName>
        <fullName evidence="1">Uncharacterized protein</fullName>
    </submittedName>
</protein>
<organism evidence="1 2">
    <name type="scientific">Irpex rosettiformis</name>
    <dbReference type="NCBI Taxonomy" id="378272"/>
    <lineage>
        <taxon>Eukaryota</taxon>
        <taxon>Fungi</taxon>
        <taxon>Dikarya</taxon>
        <taxon>Basidiomycota</taxon>
        <taxon>Agaricomycotina</taxon>
        <taxon>Agaricomycetes</taxon>
        <taxon>Polyporales</taxon>
        <taxon>Irpicaceae</taxon>
        <taxon>Irpex</taxon>
    </lineage>
</organism>
<comment type="caution">
    <text evidence="1">The sequence shown here is derived from an EMBL/GenBank/DDBJ whole genome shotgun (WGS) entry which is preliminary data.</text>
</comment>
<accession>A0ACB8U904</accession>
<evidence type="ECO:0000313" key="1">
    <source>
        <dbReference type="EMBL" id="KAI0090877.1"/>
    </source>
</evidence>